<keyword evidence="6" id="KW-0084">Basement membrane</keyword>
<keyword evidence="7 11" id="KW-1015">Disulfide bond</keyword>
<evidence type="ECO:0000256" key="9">
    <source>
        <dbReference type="ARBA" id="ARBA00023292"/>
    </source>
</evidence>
<dbReference type="PRINTS" id="PR00011">
    <property type="entry name" value="EGFLAMININ"/>
</dbReference>
<feature type="domain" description="Laminin EGF-like" evidence="14">
    <location>
        <begin position="102"/>
        <end position="154"/>
    </location>
</feature>
<dbReference type="PROSITE" id="PS50027">
    <property type="entry name" value="EGF_LAM_2"/>
    <property type="match status" value="5"/>
</dbReference>
<evidence type="ECO:0000256" key="8">
    <source>
        <dbReference type="ARBA" id="ARBA00023180"/>
    </source>
</evidence>
<evidence type="ECO:0000256" key="11">
    <source>
        <dbReference type="PROSITE-ProRule" id="PRU00460"/>
    </source>
</evidence>
<evidence type="ECO:0000256" key="2">
    <source>
        <dbReference type="ARBA" id="ARBA00022525"/>
    </source>
</evidence>
<evidence type="ECO:0000259" key="14">
    <source>
        <dbReference type="PROSITE" id="PS50027"/>
    </source>
</evidence>
<dbReference type="InterPro" id="IPR002049">
    <property type="entry name" value="LE_dom"/>
</dbReference>
<feature type="domain" description="Laminin EGF-like" evidence="14">
    <location>
        <begin position="266"/>
        <end position="313"/>
    </location>
</feature>
<protein>
    <submittedName>
        <fullName evidence="16">Uncharacterized protein</fullName>
    </submittedName>
</protein>
<dbReference type="SUPFAM" id="SSF57196">
    <property type="entry name" value="EGF/Laminin"/>
    <property type="match status" value="5"/>
</dbReference>
<feature type="region of interest" description="Disordered" evidence="12">
    <location>
        <begin position="1433"/>
        <end position="1466"/>
    </location>
</feature>
<dbReference type="Gene3D" id="2.10.25.10">
    <property type="entry name" value="Laminin"/>
    <property type="match status" value="6"/>
</dbReference>
<dbReference type="CDD" id="cd00110">
    <property type="entry name" value="LamG"/>
    <property type="match status" value="5"/>
</dbReference>
<dbReference type="InterPro" id="IPR056863">
    <property type="entry name" value="LMN_ATRN_NET-like_EGF"/>
</dbReference>
<dbReference type="SUPFAM" id="SSF49899">
    <property type="entry name" value="Concanavalin A-like lectins/glucanases"/>
    <property type="match status" value="5"/>
</dbReference>
<dbReference type="GO" id="GO:0007155">
    <property type="term" value="P:cell adhesion"/>
    <property type="evidence" value="ECO:0007669"/>
    <property type="project" value="InterPro"/>
</dbReference>
<dbReference type="GO" id="GO:0016020">
    <property type="term" value="C:membrane"/>
    <property type="evidence" value="ECO:0007669"/>
    <property type="project" value="UniProtKB-SubCell"/>
</dbReference>
<feature type="disulfide bond" evidence="11">
    <location>
        <begin position="191"/>
        <end position="200"/>
    </location>
</feature>
<dbReference type="PROSITE" id="PS50025">
    <property type="entry name" value="LAM_G_DOMAIN"/>
    <property type="match status" value="5"/>
</dbReference>
<feature type="domain" description="Laminin EGF-like" evidence="14">
    <location>
        <begin position="172"/>
        <end position="218"/>
    </location>
</feature>
<dbReference type="FunFam" id="2.10.25.10:FF:000188">
    <property type="entry name" value="Laminin subunit gamma 2"/>
    <property type="match status" value="1"/>
</dbReference>
<feature type="disulfide bond" evidence="11">
    <location>
        <begin position="126"/>
        <end position="135"/>
    </location>
</feature>
<evidence type="ECO:0000256" key="5">
    <source>
        <dbReference type="ARBA" id="ARBA00022737"/>
    </source>
</evidence>
<dbReference type="GO" id="GO:0005576">
    <property type="term" value="C:extracellular region"/>
    <property type="evidence" value="ECO:0007669"/>
    <property type="project" value="UniProtKB-ARBA"/>
</dbReference>
<dbReference type="GO" id="GO:0040017">
    <property type="term" value="P:positive regulation of locomotion"/>
    <property type="evidence" value="ECO:0007669"/>
    <property type="project" value="UniProtKB-ARBA"/>
</dbReference>
<evidence type="ECO:0000259" key="13">
    <source>
        <dbReference type="PROSITE" id="PS50025"/>
    </source>
</evidence>
<name>A0A914X0K8_9BILA</name>
<evidence type="ECO:0000256" key="6">
    <source>
        <dbReference type="ARBA" id="ARBA00022869"/>
    </source>
</evidence>
<feature type="domain" description="Laminin G" evidence="13">
    <location>
        <begin position="1660"/>
        <end position="1839"/>
    </location>
</feature>
<feature type="disulfide bond" evidence="11">
    <location>
        <begin position="13"/>
        <end position="22"/>
    </location>
</feature>
<dbReference type="PANTHER" id="PTHR15036:SF67">
    <property type="entry name" value="LAMININ SUBUNIT ALPHA-LIKE PROTEIN"/>
    <property type="match status" value="1"/>
</dbReference>
<feature type="domain" description="Laminin G" evidence="13">
    <location>
        <begin position="1083"/>
        <end position="1250"/>
    </location>
</feature>
<dbReference type="InterPro" id="IPR010307">
    <property type="entry name" value="Laminin_dom_II"/>
</dbReference>
<feature type="disulfide bond" evidence="11">
    <location>
        <begin position="268"/>
        <end position="285"/>
    </location>
</feature>
<organism evidence="15 16">
    <name type="scientific">Plectus sambesii</name>
    <dbReference type="NCBI Taxonomy" id="2011161"/>
    <lineage>
        <taxon>Eukaryota</taxon>
        <taxon>Metazoa</taxon>
        <taxon>Ecdysozoa</taxon>
        <taxon>Nematoda</taxon>
        <taxon>Chromadorea</taxon>
        <taxon>Plectida</taxon>
        <taxon>Plectina</taxon>
        <taxon>Plectoidea</taxon>
        <taxon>Plectidae</taxon>
        <taxon>Plectus</taxon>
    </lineage>
</organism>
<dbReference type="InterPro" id="IPR013320">
    <property type="entry name" value="ConA-like_dom_sf"/>
</dbReference>
<keyword evidence="3" id="KW-0272">Extracellular matrix</keyword>
<keyword evidence="4" id="KW-0732">Signal</keyword>
<dbReference type="PROSITE" id="PS01248">
    <property type="entry name" value="EGF_LAM_1"/>
    <property type="match status" value="2"/>
</dbReference>
<comment type="subcellular location">
    <subcellularLocation>
        <location evidence="1">Secreted</location>
        <location evidence="1">Extracellular space</location>
        <location evidence="1">Extracellular matrix</location>
        <location evidence="1">Basement membrane</location>
    </subcellularLocation>
</comment>
<feature type="disulfide bond" evidence="11">
    <location>
        <begin position="287"/>
        <end position="296"/>
    </location>
</feature>
<dbReference type="GO" id="GO:0005604">
    <property type="term" value="C:basement membrane"/>
    <property type="evidence" value="ECO:0007669"/>
    <property type="project" value="UniProtKB-SubCell"/>
</dbReference>
<keyword evidence="2" id="KW-0964">Secreted</keyword>
<feature type="domain" description="Laminin EGF-like" evidence="14">
    <location>
        <begin position="1"/>
        <end position="43"/>
    </location>
</feature>
<feature type="compositionally biased region" description="Low complexity" evidence="12">
    <location>
        <begin position="1433"/>
        <end position="1458"/>
    </location>
</feature>
<dbReference type="Gene3D" id="2.60.120.200">
    <property type="match status" value="5"/>
</dbReference>
<keyword evidence="5" id="KW-0677">Repeat</keyword>
<dbReference type="CDD" id="cd00055">
    <property type="entry name" value="EGF_Lam"/>
    <property type="match status" value="6"/>
</dbReference>
<evidence type="ECO:0000313" key="16">
    <source>
        <dbReference type="WBParaSite" id="PSAMB.scaffold5992size10422.g27715.t2"/>
    </source>
</evidence>
<evidence type="ECO:0000313" key="15">
    <source>
        <dbReference type="Proteomes" id="UP000887566"/>
    </source>
</evidence>
<proteinExistence type="predicted"/>
<feature type="domain" description="Laminin G" evidence="13">
    <location>
        <begin position="1256"/>
        <end position="1422"/>
    </location>
</feature>
<accession>A0A914X0K8</accession>
<feature type="domain" description="Laminin G" evidence="13">
    <location>
        <begin position="879"/>
        <end position="1069"/>
    </location>
</feature>
<dbReference type="SMART" id="SM00180">
    <property type="entry name" value="EGF_Lam"/>
    <property type="match status" value="6"/>
</dbReference>
<evidence type="ECO:0000256" key="10">
    <source>
        <dbReference type="PROSITE-ProRule" id="PRU00122"/>
    </source>
</evidence>
<dbReference type="Pfam" id="PF00054">
    <property type="entry name" value="Laminin_G_1"/>
    <property type="match status" value="1"/>
</dbReference>
<reference evidence="16" key="1">
    <citation type="submission" date="2022-11" db="UniProtKB">
        <authorList>
            <consortium name="WormBaseParasite"/>
        </authorList>
    </citation>
    <scope>IDENTIFICATION</scope>
</reference>
<dbReference type="InterPro" id="IPR001791">
    <property type="entry name" value="Laminin_G"/>
</dbReference>
<dbReference type="WBParaSite" id="PSAMB.scaffold5992size10422.g27715.t2">
    <property type="protein sequence ID" value="PSAMB.scaffold5992size10422.g27715.t2"/>
    <property type="gene ID" value="PSAMB.scaffold5992size10422.g27715"/>
</dbReference>
<dbReference type="PANTHER" id="PTHR15036">
    <property type="entry name" value="PIKACHURIN-LIKE PROTEIN"/>
    <property type="match status" value="1"/>
</dbReference>
<feature type="domain" description="Laminin G" evidence="13">
    <location>
        <begin position="1480"/>
        <end position="1653"/>
    </location>
</feature>
<evidence type="ECO:0000256" key="3">
    <source>
        <dbReference type="ARBA" id="ARBA00022530"/>
    </source>
</evidence>
<dbReference type="Pfam" id="PF00053">
    <property type="entry name" value="EGF_laminin"/>
    <property type="match status" value="5"/>
</dbReference>
<sequence>GTCDKVTGECFDCQHDTYGPHCEFCNAGFYGNATTGSPYSCLPCACPHPTRGNNFAESCQVSETGSMLSCECKTGYTGERCDRCDAGWFGEPLRLGGFCSPCSCNDNNDLTIPGACHPITGHCDKCQAHTTGTKCEVCTAWYHGDAVAAKNCTVCTAWYHGDAVAAKNCTECKCDQCGSSYCDHQTGGCSCHPLVEGPNCDHCVANTWGFSSCRGCEQCNCAQASVSPQCNMETGQCACMRGATGVQCEQCEHGFWDYGPQGCRKCDCEADLSMGTVCDVHTGHCQCQEGATGPRCDTCIKDYLRIPTFGCRYCDECVHSLNADLDTFGHSVMEAKDILSNVSTAALTGARLKRITVAVDGLKPEAEKLLSLSSEIGMDNLKGDVAMLKASVSDIIIKGNRSLAEIEATLTKANGILDETEQTARDAVDRVDTAQGIVEILRTLVKSIGQNSGATGNRVTLVKDAEQLLESIRSTNFDDADNAVKAAMEDAQAVLGKTATFQERRETLLNRTKRIADESLSIANRSQDYRNFITKVMQQVAEAKTSIKQMSPFALLALVAGLDSNEVAAQAHLNEANELLGDAQALLNSIAGVNEQLTNQLADFNSTSTRMTDELPSYQSQFAELKQIPMQCNARVAELQHEASRLSGIFGGTRLEAENAMTAANAYSEIGETIAAARETSAALVEADLPSEEEGAGESKATTEESASLHRRAAEARKVVVNNLTSSLDGAHKAIKAVLDTVVSGKKRVETVKVDMAALGESGLLSARLEKASETSAEASDKLDTVHQFVESLLPSLENIANLTSATVTVAARRSQDLKGARTQTNQTKSVVPSAIEALERLQLAAANASAAMDDVIHQISLLRKKIALARDMANRIKVGARFEKGSSLQLYNPERVTRSAAYTKIRFFFRTNSTDGLLLYFGNEVGASGTRAVPTDDYIAIELVQGQPKLVVDLGGAPLTITADTFAADGKWRRITVERTGKATSLSVDAENEQTVKSQGVVPGSKSVLNLHQEFSKLYVGGVPGHARMPNTLRSRNFVGDIEQLTFHDDPVGLWNVVEGGTINVQGADQRNDMRTTTSANGISLNGEGFAVMNLGSWNPRKQTEFMISFRTYAREGLIMYIGKERDFMSLELNDGRPVLQFDCGSGRAKLTSEKGPYNDGKWHMVHVHRVERHAKLTVDEDDTVEADAPGTLFELSVTDVFYIGGVPSGVDTKTRIRPFHGCIEKVQLEGYYVNLNEARSSKGVEPGCVDTSVRVITFDVGGGWSQFTDQPITGDIELTLRFKTEKTSGLLAYLADAEKKSVFSVYLDDGFIVVESNGEGKDKDKLKTELSSASDGDWHFVTASRTAQQLRVEIDDLYSREVDRNVMDETVADLKAALRFGNRADEEEDFVGCIGDVTLNGRFLDFANAESSPTVQLTGCALAEFVPTVDPTSATTRPRSPTDLPVVTPTTFVPAPTRNPGECALRRQPYGAREDSVGFRFGLHTGSRLEYDRLPEAFDKSGVFSLQFRATASSGVLFFATNEKHTDHLALYLKDGKVVFSYNSGSGTAILESKRPYIDGEWHTVRVEREGTAGKMTVDDAEEVHGESPKGTDAVDTQPPFYVGGLPTDLVPFATRVIPGSRPEFGGCMRDFKLNDVKFQPPSNEVGVVPCSQFEEDGLFFRGTNNSHAVLDSELVIGSSFSLEMELKPRVKTGVIVSISANDLDYLSLQLIDGSVKFALDNGGGAQTLVHKPTAVNALCDGHWHNIKIYKTKNLMTMTVDGKSGMKVIKKADSTETNTKDPLYLGGVPEGYLTRGLETREPYAGCVRVVSLGTKPRIKKNISLANVTIVGDVAHSCPIN</sequence>
<feature type="disulfide bond" evidence="10">
    <location>
        <begin position="1395"/>
        <end position="1422"/>
    </location>
</feature>
<comment type="caution">
    <text evidence="11">Lacks conserved residue(s) required for the propagation of feature annotation.</text>
</comment>
<evidence type="ECO:0000256" key="7">
    <source>
        <dbReference type="ARBA" id="ARBA00023157"/>
    </source>
</evidence>
<feature type="disulfide bond" evidence="11">
    <location>
        <begin position="138"/>
        <end position="152"/>
    </location>
</feature>
<dbReference type="Proteomes" id="UP000887566">
    <property type="component" value="Unplaced"/>
</dbReference>
<keyword evidence="8" id="KW-0325">Glycoprotein</keyword>
<evidence type="ECO:0000256" key="12">
    <source>
        <dbReference type="SAM" id="MobiDB-lite"/>
    </source>
</evidence>
<dbReference type="Pfam" id="PF24973">
    <property type="entry name" value="EGF_LMN_ATRN"/>
    <property type="match status" value="1"/>
</dbReference>
<dbReference type="Pfam" id="PF06009">
    <property type="entry name" value="Laminin_II"/>
    <property type="match status" value="1"/>
</dbReference>
<feature type="disulfide bond" evidence="11">
    <location>
        <begin position="266"/>
        <end position="278"/>
    </location>
</feature>
<evidence type="ECO:0000256" key="4">
    <source>
        <dbReference type="ARBA" id="ARBA00022729"/>
    </source>
</evidence>
<dbReference type="Pfam" id="PF02210">
    <property type="entry name" value="Laminin_G_2"/>
    <property type="match status" value="4"/>
</dbReference>
<feature type="domain" description="Laminin EGF-like" evidence="14">
    <location>
        <begin position="219"/>
        <end position="265"/>
    </location>
</feature>
<dbReference type="FunFam" id="2.10.25.10:FF:000051">
    <property type="entry name" value="Laminin subunit alpha 4"/>
    <property type="match status" value="1"/>
</dbReference>
<evidence type="ECO:0000256" key="1">
    <source>
        <dbReference type="ARBA" id="ARBA00004302"/>
    </source>
</evidence>
<dbReference type="SMART" id="SM00282">
    <property type="entry name" value="LamG"/>
    <property type="match status" value="5"/>
</dbReference>
<keyword evidence="15" id="KW-1185">Reference proteome</keyword>
<keyword evidence="9 11" id="KW-0424">Laminin EGF-like domain</keyword>
<dbReference type="InterPro" id="IPR050372">
    <property type="entry name" value="Neurexin-related_CASP"/>
</dbReference>
<feature type="disulfide bond" evidence="11">
    <location>
        <begin position="239"/>
        <end position="248"/>
    </location>
</feature>